<organism evidence="1 3">
    <name type="scientific">Medicago truncatula</name>
    <name type="common">Barrel medic</name>
    <name type="synonym">Medicago tribuloides</name>
    <dbReference type="NCBI Taxonomy" id="3880"/>
    <lineage>
        <taxon>Eukaryota</taxon>
        <taxon>Viridiplantae</taxon>
        <taxon>Streptophyta</taxon>
        <taxon>Embryophyta</taxon>
        <taxon>Tracheophyta</taxon>
        <taxon>Spermatophyta</taxon>
        <taxon>Magnoliopsida</taxon>
        <taxon>eudicotyledons</taxon>
        <taxon>Gunneridae</taxon>
        <taxon>Pentapetalae</taxon>
        <taxon>rosids</taxon>
        <taxon>fabids</taxon>
        <taxon>Fabales</taxon>
        <taxon>Fabaceae</taxon>
        <taxon>Papilionoideae</taxon>
        <taxon>50 kb inversion clade</taxon>
        <taxon>NPAAA clade</taxon>
        <taxon>Hologalegina</taxon>
        <taxon>IRL clade</taxon>
        <taxon>Trifolieae</taxon>
        <taxon>Medicago</taxon>
    </lineage>
</organism>
<accession>A0A072VAQ5</accession>
<dbReference type="EMBL" id="CM001218">
    <property type="protein sequence ID" value="KEH38498.1"/>
    <property type="molecule type" value="Genomic_DNA"/>
</dbReference>
<evidence type="ECO:0000313" key="1">
    <source>
        <dbReference type="EMBL" id="KEH38498.1"/>
    </source>
</evidence>
<reference evidence="2" key="3">
    <citation type="submission" date="2015-04" db="UniProtKB">
        <authorList>
            <consortium name="EnsemblPlants"/>
        </authorList>
    </citation>
    <scope>IDENTIFICATION</scope>
    <source>
        <strain evidence="2">cv. Jemalong A17</strain>
    </source>
</reference>
<protein>
    <submittedName>
        <fullName evidence="1 2">Uncharacterized protein</fullName>
    </submittedName>
</protein>
<sequence length="147" mass="16170">MILRRQPTILVTNNDNVTCFKEILHRIDLIWKNLNTSSALTDVASLASVEMNGQPGSLNNKETCNNLVKDMQEEKQPLVGCAFAVGVNISIAINPDPEALLHVNGNLGRLSFPSSLSTSDSNSNKAPIASLNLEDYYLVQRKFPILF</sequence>
<reference evidence="1 3" key="1">
    <citation type="journal article" date="2011" name="Nature">
        <title>The Medicago genome provides insight into the evolution of rhizobial symbioses.</title>
        <authorList>
            <person name="Young N.D."/>
            <person name="Debelle F."/>
            <person name="Oldroyd G.E."/>
            <person name="Geurts R."/>
            <person name="Cannon S.B."/>
            <person name="Udvardi M.K."/>
            <person name="Benedito V.A."/>
            <person name="Mayer K.F."/>
            <person name="Gouzy J."/>
            <person name="Schoof H."/>
            <person name="Van de Peer Y."/>
            <person name="Proost S."/>
            <person name="Cook D.R."/>
            <person name="Meyers B.C."/>
            <person name="Spannagl M."/>
            <person name="Cheung F."/>
            <person name="De Mita S."/>
            <person name="Krishnakumar V."/>
            <person name="Gundlach H."/>
            <person name="Zhou S."/>
            <person name="Mudge J."/>
            <person name="Bharti A.K."/>
            <person name="Murray J.D."/>
            <person name="Naoumkina M.A."/>
            <person name="Rosen B."/>
            <person name="Silverstein K.A."/>
            <person name="Tang H."/>
            <person name="Rombauts S."/>
            <person name="Zhao P.X."/>
            <person name="Zhou P."/>
            <person name="Barbe V."/>
            <person name="Bardou P."/>
            <person name="Bechner M."/>
            <person name="Bellec A."/>
            <person name="Berger A."/>
            <person name="Berges H."/>
            <person name="Bidwell S."/>
            <person name="Bisseling T."/>
            <person name="Choisne N."/>
            <person name="Couloux A."/>
            <person name="Denny R."/>
            <person name="Deshpande S."/>
            <person name="Dai X."/>
            <person name="Doyle J.J."/>
            <person name="Dudez A.M."/>
            <person name="Farmer A.D."/>
            <person name="Fouteau S."/>
            <person name="Franken C."/>
            <person name="Gibelin C."/>
            <person name="Gish J."/>
            <person name="Goldstein S."/>
            <person name="Gonzalez A.J."/>
            <person name="Green P.J."/>
            <person name="Hallab A."/>
            <person name="Hartog M."/>
            <person name="Hua A."/>
            <person name="Humphray S.J."/>
            <person name="Jeong D.H."/>
            <person name="Jing Y."/>
            <person name="Jocker A."/>
            <person name="Kenton S.M."/>
            <person name="Kim D.J."/>
            <person name="Klee K."/>
            <person name="Lai H."/>
            <person name="Lang C."/>
            <person name="Lin S."/>
            <person name="Macmil S.L."/>
            <person name="Magdelenat G."/>
            <person name="Matthews L."/>
            <person name="McCorrison J."/>
            <person name="Monaghan E.L."/>
            <person name="Mun J.H."/>
            <person name="Najar F.Z."/>
            <person name="Nicholson C."/>
            <person name="Noirot C."/>
            <person name="O'Bleness M."/>
            <person name="Paule C.R."/>
            <person name="Poulain J."/>
            <person name="Prion F."/>
            <person name="Qin B."/>
            <person name="Qu C."/>
            <person name="Retzel E.F."/>
            <person name="Riddle C."/>
            <person name="Sallet E."/>
            <person name="Samain S."/>
            <person name="Samson N."/>
            <person name="Sanders I."/>
            <person name="Saurat O."/>
            <person name="Scarpelli C."/>
            <person name="Schiex T."/>
            <person name="Segurens B."/>
            <person name="Severin A.J."/>
            <person name="Sherrier D.J."/>
            <person name="Shi R."/>
            <person name="Sims S."/>
            <person name="Singer S.R."/>
            <person name="Sinharoy S."/>
            <person name="Sterck L."/>
            <person name="Viollet A."/>
            <person name="Wang B.B."/>
            <person name="Wang K."/>
            <person name="Wang M."/>
            <person name="Wang X."/>
            <person name="Warfsmann J."/>
            <person name="Weissenbach J."/>
            <person name="White D.D."/>
            <person name="White J.D."/>
            <person name="Wiley G.B."/>
            <person name="Wincker P."/>
            <person name="Xing Y."/>
            <person name="Yang L."/>
            <person name="Yao Z."/>
            <person name="Ying F."/>
            <person name="Zhai J."/>
            <person name="Zhou L."/>
            <person name="Zuber A."/>
            <person name="Denarie J."/>
            <person name="Dixon R.A."/>
            <person name="May G.D."/>
            <person name="Schwartz D.C."/>
            <person name="Rogers J."/>
            <person name="Quetier F."/>
            <person name="Town C.D."/>
            <person name="Roe B.A."/>
        </authorList>
    </citation>
    <scope>NUCLEOTIDE SEQUENCE [LARGE SCALE GENOMIC DNA]</scope>
    <source>
        <strain evidence="1">A17</strain>
        <strain evidence="2 3">cv. Jemalong A17</strain>
    </source>
</reference>
<dbReference type="HOGENOM" id="CLU_1770802_0_0_1"/>
<gene>
    <name evidence="1" type="ordered locus">MTR_2g072700</name>
</gene>
<evidence type="ECO:0000313" key="2">
    <source>
        <dbReference type="EnsemblPlants" id="KEH38498"/>
    </source>
</evidence>
<proteinExistence type="predicted"/>
<keyword evidence="3" id="KW-1185">Reference proteome</keyword>
<dbReference type="Proteomes" id="UP000002051">
    <property type="component" value="Chromosome 2"/>
</dbReference>
<dbReference type="EnsemblPlants" id="KEH38498">
    <property type="protein sequence ID" value="KEH38498"/>
    <property type="gene ID" value="MTR_2g072700"/>
</dbReference>
<evidence type="ECO:0000313" key="3">
    <source>
        <dbReference type="Proteomes" id="UP000002051"/>
    </source>
</evidence>
<name>A0A072VAQ5_MEDTR</name>
<dbReference type="AlphaFoldDB" id="A0A072VAQ5"/>
<reference evidence="1 3" key="2">
    <citation type="journal article" date="2014" name="BMC Genomics">
        <title>An improved genome release (version Mt4.0) for the model legume Medicago truncatula.</title>
        <authorList>
            <person name="Tang H."/>
            <person name="Krishnakumar V."/>
            <person name="Bidwell S."/>
            <person name="Rosen B."/>
            <person name="Chan A."/>
            <person name="Zhou S."/>
            <person name="Gentzbittel L."/>
            <person name="Childs K.L."/>
            <person name="Yandell M."/>
            <person name="Gundlach H."/>
            <person name="Mayer K.F."/>
            <person name="Schwartz D.C."/>
            <person name="Town C.D."/>
        </authorList>
    </citation>
    <scope>GENOME REANNOTATION</scope>
    <source>
        <strain evidence="1">A17</strain>
        <strain evidence="2 3">cv. Jemalong A17</strain>
    </source>
</reference>